<dbReference type="EC" id="5.4.99.-" evidence="5"/>
<dbReference type="CDD" id="cd02870">
    <property type="entry name" value="PseudoU_synth_RsuA_like"/>
    <property type="match status" value="1"/>
</dbReference>
<evidence type="ECO:0000256" key="2">
    <source>
        <dbReference type="ARBA" id="ARBA00022884"/>
    </source>
</evidence>
<dbReference type="InterPro" id="IPR020094">
    <property type="entry name" value="TruA/RsuA/RluB/E/F_N"/>
</dbReference>
<dbReference type="GO" id="GO:0120159">
    <property type="term" value="F:rRNA pseudouridine synthase activity"/>
    <property type="evidence" value="ECO:0007669"/>
    <property type="project" value="UniProtKB-ARBA"/>
</dbReference>
<organism evidence="7 8">
    <name type="scientific">Pectinatus brassicae</name>
    <dbReference type="NCBI Taxonomy" id="862415"/>
    <lineage>
        <taxon>Bacteria</taxon>
        <taxon>Bacillati</taxon>
        <taxon>Bacillota</taxon>
        <taxon>Negativicutes</taxon>
        <taxon>Selenomonadales</taxon>
        <taxon>Selenomonadaceae</taxon>
        <taxon>Pectinatus</taxon>
    </lineage>
</organism>
<sequence>MERLQKFIADCGIASRRAAEKLIADGRISVNDDVITTQGIKINPVSDVVKYDGKIIKKCDEKIYIMLNKPKGYISTVKDEQNRKTIMALVTDIGQRIFPIGRLDNNTEGLLLMTNDGTLMQNVLHPKFKVEKTYIARVAGKLSNDELCALRQGIQLSEGMTAPAVVEKLSYDDEFNQAKISITIHEGRNRQVRRMFEAIGHDVLALKRVSFAGLTLHDLKRGKYRMLTQEELERLSVYLADN</sequence>
<dbReference type="Pfam" id="PF01479">
    <property type="entry name" value="S4"/>
    <property type="match status" value="1"/>
</dbReference>
<dbReference type="PANTHER" id="PTHR47683:SF2">
    <property type="entry name" value="RNA-BINDING S4 DOMAIN-CONTAINING PROTEIN"/>
    <property type="match status" value="1"/>
</dbReference>
<evidence type="ECO:0000313" key="7">
    <source>
        <dbReference type="EMBL" id="MBB5336547.1"/>
    </source>
</evidence>
<dbReference type="GO" id="GO:0005829">
    <property type="term" value="C:cytosol"/>
    <property type="evidence" value="ECO:0007669"/>
    <property type="project" value="UniProtKB-ARBA"/>
</dbReference>
<gene>
    <name evidence="7" type="ORF">HNR32_001697</name>
</gene>
<dbReference type="InterPro" id="IPR000748">
    <property type="entry name" value="PsdUridine_synth_RsuA/RluB/E/F"/>
</dbReference>
<dbReference type="InterPro" id="IPR036986">
    <property type="entry name" value="S4_RNA-bd_sf"/>
</dbReference>
<reference evidence="7 8" key="1">
    <citation type="submission" date="2020-08" db="EMBL/GenBank/DDBJ databases">
        <title>Genomic Encyclopedia of Type Strains, Phase IV (KMG-IV): sequencing the most valuable type-strain genomes for metagenomic binning, comparative biology and taxonomic classification.</title>
        <authorList>
            <person name="Goeker M."/>
        </authorList>
    </citation>
    <scope>NUCLEOTIDE SEQUENCE [LARGE SCALE GENOMIC DNA]</scope>
    <source>
        <strain evidence="7 8">DSM 24661</strain>
    </source>
</reference>
<evidence type="ECO:0000256" key="1">
    <source>
        <dbReference type="ARBA" id="ARBA00008348"/>
    </source>
</evidence>
<dbReference type="EMBL" id="JACHFH010000019">
    <property type="protein sequence ID" value="MBB5336547.1"/>
    <property type="molecule type" value="Genomic_DNA"/>
</dbReference>
<dbReference type="InterPro" id="IPR042092">
    <property type="entry name" value="PsdUridine_s_RsuA/RluB/E/F_cat"/>
</dbReference>
<comment type="similarity">
    <text evidence="1 5">Belongs to the pseudouridine synthase RsuA family.</text>
</comment>
<evidence type="ECO:0000256" key="4">
    <source>
        <dbReference type="PROSITE-ProRule" id="PRU00182"/>
    </source>
</evidence>
<dbReference type="Gene3D" id="3.10.290.10">
    <property type="entry name" value="RNA-binding S4 domain"/>
    <property type="match status" value="1"/>
</dbReference>
<protein>
    <recommendedName>
        <fullName evidence="5">Pseudouridine synthase</fullName>
        <ecNumber evidence="5">5.4.99.-</ecNumber>
    </recommendedName>
</protein>
<proteinExistence type="inferred from homology"/>
<dbReference type="PROSITE" id="PS01149">
    <property type="entry name" value="PSI_RSU"/>
    <property type="match status" value="1"/>
</dbReference>
<dbReference type="InterPro" id="IPR050343">
    <property type="entry name" value="RsuA_PseudoU_synthase"/>
</dbReference>
<dbReference type="FunFam" id="3.10.290.10:FF:000003">
    <property type="entry name" value="Pseudouridine synthase"/>
    <property type="match status" value="1"/>
</dbReference>
<dbReference type="InterPro" id="IPR002942">
    <property type="entry name" value="S4_RNA-bd"/>
</dbReference>
<evidence type="ECO:0000313" key="8">
    <source>
        <dbReference type="Proteomes" id="UP000559117"/>
    </source>
</evidence>
<dbReference type="FunFam" id="3.30.70.1560:FF:000001">
    <property type="entry name" value="Pseudouridine synthase"/>
    <property type="match status" value="1"/>
</dbReference>
<keyword evidence="8" id="KW-1185">Reference proteome</keyword>
<evidence type="ECO:0000259" key="6">
    <source>
        <dbReference type="SMART" id="SM00363"/>
    </source>
</evidence>
<keyword evidence="2 4" id="KW-0694">RNA-binding</keyword>
<dbReference type="Proteomes" id="UP000559117">
    <property type="component" value="Unassembled WGS sequence"/>
</dbReference>
<accession>A0A840ULC0</accession>
<dbReference type="NCBIfam" id="TIGR00093">
    <property type="entry name" value="pseudouridine synthase"/>
    <property type="match status" value="1"/>
</dbReference>
<dbReference type="SUPFAM" id="SSF55174">
    <property type="entry name" value="Alpha-L RNA-binding motif"/>
    <property type="match status" value="1"/>
</dbReference>
<dbReference type="Gene3D" id="3.30.70.1560">
    <property type="entry name" value="Alpha-L RNA-binding motif"/>
    <property type="match status" value="1"/>
</dbReference>
<dbReference type="Pfam" id="PF00849">
    <property type="entry name" value="PseudoU_synth_2"/>
    <property type="match status" value="1"/>
</dbReference>
<evidence type="ECO:0000256" key="5">
    <source>
        <dbReference type="RuleBase" id="RU003887"/>
    </source>
</evidence>
<dbReference type="SMART" id="SM00363">
    <property type="entry name" value="S4"/>
    <property type="match status" value="1"/>
</dbReference>
<dbReference type="InterPro" id="IPR006145">
    <property type="entry name" value="PsdUridine_synth_RsuA/RluA"/>
</dbReference>
<dbReference type="Gene3D" id="3.30.70.580">
    <property type="entry name" value="Pseudouridine synthase I, catalytic domain, N-terminal subdomain"/>
    <property type="match status" value="1"/>
</dbReference>
<dbReference type="AlphaFoldDB" id="A0A840ULC0"/>
<feature type="domain" description="RNA-binding S4" evidence="6">
    <location>
        <begin position="2"/>
        <end position="62"/>
    </location>
</feature>
<evidence type="ECO:0000256" key="3">
    <source>
        <dbReference type="ARBA" id="ARBA00023235"/>
    </source>
</evidence>
<dbReference type="PANTHER" id="PTHR47683">
    <property type="entry name" value="PSEUDOURIDINE SYNTHASE FAMILY PROTEIN-RELATED"/>
    <property type="match status" value="1"/>
</dbReference>
<comment type="caution">
    <text evidence="7">The sequence shown here is derived from an EMBL/GenBank/DDBJ whole genome shotgun (WGS) entry which is preliminary data.</text>
</comment>
<dbReference type="InterPro" id="IPR020103">
    <property type="entry name" value="PsdUridine_synth_cat_dom_sf"/>
</dbReference>
<dbReference type="GO" id="GO:0003723">
    <property type="term" value="F:RNA binding"/>
    <property type="evidence" value="ECO:0007669"/>
    <property type="project" value="UniProtKB-KW"/>
</dbReference>
<dbReference type="PROSITE" id="PS50889">
    <property type="entry name" value="S4"/>
    <property type="match status" value="1"/>
</dbReference>
<dbReference type="InterPro" id="IPR018496">
    <property type="entry name" value="PsdUridine_synth_RsuA/RluB_CS"/>
</dbReference>
<dbReference type="GO" id="GO:0000455">
    <property type="term" value="P:enzyme-directed rRNA pseudouridine synthesis"/>
    <property type="evidence" value="ECO:0007669"/>
    <property type="project" value="UniProtKB-ARBA"/>
</dbReference>
<keyword evidence="3 5" id="KW-0413">Isomerase</keyword>
<dbReference type="CDD" id="cd00165">
    <property type="entry name" value="S4"/>
    <property type="match status" value="1"/>
</dbReference>
<dbReference type="SUPFAM" id="SSF55120">
    <property type="entry name" value="Pseudouridine synthase"/>
    <property type="match status" value="1"/>
</dbReference>
<name>A0A840ULC0_9FIRM</name>